<protein>
    <submittedName>
        <fullName evidence="3">Candidate secreted effector</fullName>
    </submittedName>
</protein>
<proteinExistence type="predicted"/>
<organism evidence="2 3">
    <name type="scientific">Meloidogyne incognita</name>
    <name type="common">Southern root-knot nematode worm</name>
    <name type="synonym">Oxyuris incognita</name>
    <dbReference type="NCBI Taxonomy" id="6306"/>
    <lineage>
        <taxon>Eukaryota</taxon>
        <taxon>Metazoa</taxon>
        <taxon>Ecdysozoa</taxon>
        <taxon>Nematoda</taxon>
        <taxon>Chromadorea</taxon>
        <taxon>Rhabditida</taxon>
        <taxon>Tylenchina</taxon>
        <taxon>Tylenchomorpha</taxon>
        <taxon>Tylenchoidea</taxon>
        <taxon>Meloidogynidae</taxon>
        <taxon>Meloidogyninae</taxon>
        <taxon>Meloidogyne</taxon>
        <taxon>Meloidogyne incognita group</taxon>
    </lineage>
</organism>
<evidence type="ECO:0000313" key="2">
    <source>
        <dbReference type="Proteomes" id="UP000887563"/>
    </source>
</evidence>
<sequence>MGRPFIPGQNYPEIGQRVLTLGPWPVTLPTGSPSPATLPLRPTTTTMTTTTIRTTRPRTTRRRTTTATCKII</sequence>
<accession>A0A914L3D0</accession>
<reference evidence="3" key="1">
    <citation type="submission" date="2022-11" db="UniProtKB">
        <authorList>
            <consortium name="WormBaseParasite"/>
        </authorList>
    </citation>
    <scope>IDENTIFICATION</scope>
</reference>
<dbReference type="WBParaSite" id="Minc3s00252g08616">
    <property type="protein sequence ID" value="Minc3s00252g08616"/>
    <property type="gene ID" value="Minc3s00252g08616"/>
</dbReference>
<keyword evidence="2" id="KW-1185">Reference proteome</keyword>
<feature type="region of interest" description="Disordered" evidence="1">
    <location>
        <begin position="49"/>
        <end position="72"/>
    </location>
</feature>
<dbReference type="Proteomes" id="UP000887563">
    <property type="component" value="Unplaced"/>
</dbReference>
<evidence type="ECO:0000313" key="3">
    <source>
        <dbReference type="WBParaSite" id="Minc3s00252g08616"/>
    </source>
</evidence>
<dbReference type="AlphaFoldDB" id="A0A914L3D0"/>
<evidence type="ECO:0000256" key="1">
    <source>
        <dbReference type="SAM" id="MobiDB-lite"/>
    </source>
</evidence>
<name>A0A914L3D0_MELIC</name>
<feature type="compositionally biased region" description="Basic residues" evidence="1">
    <location>
        <begin position="55"/>
        <end position="64"/>
    </location>
</feature>